<reference evidence="2" key="1">
    <citation type="submission" date="2014-07" db="EMBL/GenBank/DDBJ databases">
        <authorList>
            <person name="Martin A.A"/>
            <person name="De Silva N."/>
        </authorList>
    </citation>
    <scope>NUCLEOTIDE SEQUENCE</scope>
</reference>
<dbReference type="STRING" id="75913.A0A0K0EV63"/>
<dbReference type="WBParaSite" id="SVE_0041200.1">
    <property type="protein sequence ID" value="SVE_0041200.1"/>
    <property type="gene ID" value="SVE_0041200"/>
</dbReference>
<organism evidence="2 3">
    <name type="scientific">Strongyloides venezuelensis</name>
    <name type="common">Threadworm</name>
    <dbReference type="NCBI Taxonomy" id="75913"/>
    <lineage>
        <taxon>Eukaryota</taxon>
        <taxon>Metazoa</taxon>
        <taxon>Ecdysozoa</taxon>
        <taxon>Nematoda</taxon>
        <taxon>Chromadorea</taxon>
        <taxon>Rhabditida</taxon>
        <taxon>Tylenchina</taxon>
        <taxon>Panagrolaimomorpha</taxon>
        <taxon>Strongyloidoidea</taxon>
        <taxon>Strongyloididae</taxon>
        <taxon>Strongyloides</taxon>
    </lineage>
</organism>
<proteinExistence type="predicted"/>
<dbReference type="Pfam" id="PF17906">
    <property type="entry name" value="HTH_48"/>
    <property type="match status" value="1"/>
</dbReference>
<dbReference type="AlphaFoldDB" id="A0A0K0EV63"/>
<evidence type="ECO:0000259" key="1">
    <source>
        <dbReference type="Pfam" id="PF17906"/>
    </source>
</evidence>
<dbReference type="InterPro" id="IPR041426">
    <property type="entry name" value="Mos1_HTH"/>
</dbReference>
<sequence>MLLKHDIRAYMLYEFKHGTNVAKTTQKINQTFAGNLVNTSTNLDNEEGRRPESIIDNEELRKAIEANPCKTVSALAEDLNVS</sequence>
<reference evidence="3" key="2">
    <citation type="submission" date="2015-08" db="UniProtKB">
        <authorList>
            <consortium name="WormBaseParasite"/>
        </authorList>
    </citation>
    <scope>IDENTIFICATION</scope>
</reference>
<protein>
    <submittedName>
        <fullName evidence="3">HTH_48 domain-containing protein</fullName>
    </submittedName>
</protein>
<name>A0A0K0EV63_STRVS</name>
<accession>A0A0K0EV63</accession>
<feature type="domain" description="Mos1 transposase HTH" evidence="1">
    <location>
        <begin position="4"/>
        <end position="40"/>
    </location>
</feature>
<dbReference type="Gene3D" id="1.10.10.1450">
    <property type="match status" value="1"/>
</dbReference>
<keyword evidence="2" id="KW-1185">Reference proteome</keyword>
<evidence type="ECO:0000313" key="2">
    <source>
        <dbReference type="Proteomes" id="UP000035680"/>
    </source>
</evidence>
<evidence type="ECO:0000313" key="3">
    <source>
        <dbReference type="WBParaSite" id="SVE_0041200.1"/>
    </source>
</evidence>
<dbReference type="Proteomes" id="UP000035680">
    <property type="component" value="Unassembled WGS sequence"/>
</dbReference>